<reference evidence="1" key="1">
    <citation type="submission" date="2023-07" db="EMBL/GenBank/DDBJ databases">
        <title>Black Yeasts Isolated from many extreme environments.</title>
        <authorList>
            <person name="Coleine C."/>
            <person name="Stajich J.E."/>
            <person name="Selbmann L."/>
        </authorList>
    </citation>
    <scope>NUCLEOTIDE SEQUENCE</scope>
    <source>
        <strain evidence="1">CCFEE 5714</strain>
    </source>
</reference>
<organism evidence="1 2">
    <name type="scientific">Vermiconidia calcicola</name>
    <dbReference type="NCBI Taxonomy" id="1690605"/>
    <lineage>
        <taxon>Eukaryota</taxon>
        <taxon>Fungi</taxon>
        <taxon>Dikarya</taxon>
        <taxon>Ascomycota</taxon>
        <taxon>Pezizomycotina</taxon>
        <taxon>Dothideomycetes</taxon>
        <taxon>Dothideomycetidae</taxon>
        <taxon>Mycosphaerellales</taxon>
        <taxon>Extremaceae</taxon>
        <taxon>Vermiconidia</taxon>
    </lineage>
</organism>
<proteinExistence type="predicted"/>
<dbReference type="EC" id="6.3.2.12" evidence="1"/>
<sequence length="473" mass="50857">MIELGLQRISRLLAKNAFPWRAIHVAGTNGKGSICAYISAMLEASNNSEWRLRHGRKGSPLKHARFTSPHLVDRWDCISINQQVVPFSSFDKVEKDVLTRNEKEGIGASEFEVLTATAFELFAQEQVDVAVVEVGMGGRLDATNVIGQSEGLNMPDGYDIETFRPAPLVTPISSIGLDHQAFLGNTLEDITREKAGIIKPGVPVVYDDSNPSQVTDVLQAVASERGSPIVDRNRLPRLSKPKITSIVSRLNSIPSQHTKQNATVAFLAAWTALLHPQLIGTDLTNGDGEGMLPEHFLGDLADDMLDVISITTFPGRQQMLSIESLTGRRADILLDGAHNAQSANALASAVSLLRKESTEDKDQKSITWVLAASDTKDAKEILSPLLKDGDAIFAVEFGPVDGMPWVRPLPASQLLEAAKAVVCSPGSLTVQDCGRDVAGALRAACINSSGGQMVVAGSLYLVGDVLRLLRGAR</sequence>
<keyword evidence="1" id="KW-0436">Ligase</keyword>
<evidence type="ECO:0000313" key="1">
    <source>
        <dbReference type="EMBL" id="KAK3710047.1"/>
    </source>
</evidence>
<gene>
    <name evidence="1" type="primary">FOL3</name>
    <name evidence="1" type="ORF">LTR37_010478</name>
</gene>
<comment type="caution">
    <text evidence="1">The sequence shown here is derived from an EMBL/GenBank/DDBJ whole genome shotgun (WGS) entry which is preliminary data.</text>
</comment>
<dbReference type="Proteomes" id="UP001281147">
    <property type="component" value="Unassembled WGS sequence"/>
</dbReference>
<accession>A0ACC3N4N1</accession>
<dbReference type="EMBL" id="JAUTXU010000087">
    <property type="protein sequence ID" value="KAK3710047.1"/>
    <property type="molecule type" value="Genomic_DNA"/>
</dbReference>
<keyword evidence="2" id="KW-1185">Reference proteome</keyword>
<protein>
    <submittedName>
        <fullName evidence="1">Folylpolyglutamate synthase</fullName>
        <ecNumber evidence="1">6.3.2.12</ecNumber>
    </submittedName>
</protein>
<name>A0ACC3N4N1_9PEZI</name>
<evidence type="ECO:0000313" key="2">
    <source>
        <dbReference type="Proteomes" id="UP001281147"/>
    </source>
</evidence>